<evidence type="ECO:0000313" key="1">
    <source>
        <dbReference type="EMBL" id="KIE09589.1"/>
    </source>
</evidence>
<sequence>MTHKYQNTGLGTTDHQRPIAAKFPPHIDAILRSIPNRSDYVRKAVIKQLIEDGLLPNDQ</sequence>
<name>A0A0C1QVT8_9CYAN</name>
<accession>A0A0C1QVT8</accession>
<dbReference type="OrthoDB" id="488725at2"/>
<protein>
    <recommendedName>
        <fullName evidence="2">CopG family transcriptional regulator</fullName>
    </recommendedName>
</protein>
<organism evidence="1">
    <name type="scientific">Tolypothrix bouteillei VB521301</name>
    <dbReference type="NCBI Taxonomy" id="1479485"/>
    <lineage>
        <taxon>Bacteria</taxon>
        <taxon>Bacillati</taxon>
        <taxon>Cyanobacteriota</taxon>
        <taxon>Cyanophyceae</taxon>
        <taxon>Nostocales</taxon>
        <taxon>Tolypothrichaceae</taxon>
        <taxon>Tolypothrix</taxon>
    </lineage>
</organism>
<dbReference type="AlphaFoldDB" id="A0A0C1QVT8"/>
<gene>
    <name evidence="1" type="ORF">DA73_0226465</name>
</gene>
<proteinExistence type="predicted"/>
<comment type="caution">
    <text evidence="1">The sequence shown here is derived from an EMBL/GenBank/DDBJ whole genome shotgun (WGS) entry which is preliminary data.</text>
</comment>
<dbReference type="EMBL" id="JHEG02000057">
    <property type="protein sequence ID" value="KIE09589.1"/>
    <property type="molecule type" value="Genomic_DNA"/>
</dbReference>
<reference evidence="1" key="1">
    <citation type="journal article" date="2015" name="Genome Announc.">
        <title>Draft Genome Sequence of Tolypothrix boutellei Strain VB521301.</title>
        <authorList>
            <person name="Chandrababunaidu M.M."/>
            <person name="Singh D."/>
            <person name="Sen D."/>
            <person name="Bhan S."/>
            <person name="Das S."/>
            <person name="Gupta A."/>
            <person name="Adhikary S.P."/>
            <person name="Tripathy S."/>
        </authorList>
    </citation>
    <scope>NUCLEOTIDE SEQUENCE</scope>
    <source>
        <strain evidence="1">VB521301</strain>
    </source>
</reference>
<evidence type="ECO:0008006" key="2">
    <source>
        <dbReference type="Google" id="ProtNLM"/>
    </source>
</evidence>